<dbReference type="RefSeq" id="WP_130512617.1">
    <property type="nucleotide sequence ID" value="NZ_SHKY01000001.1"/>
</dbReference>
<evidence type="ECO:0000256" key="1">
    <source>
        <dbReference type="SAM" id="SignalP"/>
    </source>
</evidence>
<dbReference type="EMBL" id="SHKY01000001">
    <property type="protein sequence ID" value="RZU54235.1"/>
    <property type="molecule type" value="Genomic_DNA"/>
</dbReference>
<evidence type="ECO:0000313" key="2">
    <source>
        <dbReference type="EMBL" id="RZU54235.1"/>
    </source>
</evidence>
<dbReference type="OrthoDB" id="3544273at2"/>
<dbReference type="AlphaFoldDB" id="A0A4Q7ZUH4"/>
<feature type="signal peptide" evidence="1">
    <location>
        <begin position="1"/>
        <end position="29"/>
    </location>
</feature>
<feature type="chain" id="PRO_5020392209" description="Phospholipase A2-like protein" evidence="1">
    <location>
        <begin position="30"/>
        <end position="186"/>
    </location>
</feature>
<reference evidence="2 3" key="1">
    <citation type="submission" date="2019-02" db="EMBL/GenBank/DDBJ databases">
        <title>Sequencing the genomes of 1000 actinobacteria strains.</title>
        <authorList>
            <person name="Klenk H.-P."/>
        </authorList>
    </citation>
    <scope>NUCLEOTIDE SEQUENCE [LARGE SCALE GENOMIC DNA]</scope>
    <source>
        <strain evidence="2 3">DSM 45162</strain>
    </source>
</reference>
<gene>
    <name evidence="2" type="ORF">EV385_6183</name>
</gene>
<comment type="caution">
    <text evidence="2">The sequence shown here is derived from an EMBL/GenBank/DDBJ whole genome shotgun (WGS) entry which is preliminary data.</text>
</comment>
<sequence>MTPLRTVVRTLLVLVVAAGIGAVAGPAAASPPPPRELGAPDLGGYCRSLGYADAIALGRSAYDWHCRTADQRYADLTLDGACRWTYGIGEAVDRIGDFWRAGSVRCWRVRDDIVTPDFDRYCRTTGADGAALVGADAYSWRCVTGGTDPVYAGIDVLSACRETTFGYATIDRFANFLDPHSWQCRV</sequence>
<keyword evidence="3" id="KW-1185">Reference proteome</keyword>
<dbReference type="Proteomes" id="UP000292564">
    <property type="component" value="Unassembled WGS sequence"/>
</dbReference>
<keyword evidence="1" id="KW-0732">Signal</keyword>
<evidence type="ECO:0000313" key="3">
    <source>
        <dbReference type="Proteomes" id="UP000292564"/>
    </source>
</evidence>
<protein>
    <recommendedName>
        <fullName evidence="4">Phospholipase A2-like protein</fullName>
    </recommendedName>
</protein>
<organism evidence="2 3">
    <name type="scientific">Krasilnikovia cinnamomea</name>
    <dbReference type="NCBI Taxonomy" id="349313"/>
    <lineage>
        <taxon>Bacteria</taxon>
        <taxon>Bacillati</taxon>
        <taxon>Actinomycetota</taxon>
        <taxon>Actinomycetes</taxon>
        <taxon>Micromonosporales</taxon>
        <taxon>Micromonosporaceae</taxon>
        <taxon>Krasilnikovia</taxon>
    </lineage>
</organism>
<accession>A0A4Q7ZUH4</accession>
<name>A0A4Q7ZUH4_9ACTN</name>
<evidence type="ECO:0008006" key="4">
    <source>
        <dbReference type="Google" id="ProtNLM"/>
    </source>
</evidence>
<proteinExistence type="predicted"/>